<accession>A0ABY5VHW6</accession>
<keyword evidence="3" id="KW-1185">Reference proteome</keyword>
<sequence>MDKREKQKRTKTTRRVITACILLSVSVGIQILTSAIPGIAEWYAEHVYQILVSVFGRFFGFFPFSVTEICLYLLLLILVVSLVHIIVRMIRKDNRKCTVIRYLSRLLLVGSVLMFLYTVNCGVNYKRDSFSEKAGIFACGGTVEELEEVCIRLTEEVNACSALVTRNAAGEMALQPGEGADAVSAMQKLSEKYPMLEGYYPQPKRLLVSELLSYQGLTGVYSPFTLEANYNSDMPDYNIPFTACHELSHLRGFMQEDEANFIAFLACSSSESIDFQYSGYLMGWIYSMNELSSADAVRWRAVRSRLEPEAEEDLSANSTFWNAYDGRTAKLSNQINDLYLKANGQADGVQSYNRMVDLIIAHYRDTQDG</sequence>
<gene>
    <name evidence="2" type="ORF">NQ502_02240</name>
</gene>
<evidence type="ECO:0000256" key="1">
    <source>
        <dbReference type="SAM" id="Phobius"/>
    </source>
</evidence>
<proteinExistence type="predicted"/>
<keyword evidence="1" id="KW-0472">Membrane</keyword>
<dbReference type="RefSeq" id="WP_044983102.1">
    <property type="nucleotide sequence ID" value="NZ_CABLBR010000007.1"/>
</dbReference>
<organism evidence="2 3">
    <name type="scientific">Ruminococcus gauvreauii</name>
    <dbReference type="NCBI Taxonomy" id="438033"/>
    <lineage>
        <taxon>Bacteria</taxon>
        <taxon>Bacillati</taxon>
        <taxon>Bacillota</taxon>
        <taxon>Clostridia</taxon>
        <taxon>Eubacteriales</taxon>
        <taxon>Oscillospiraceae</taxon>
        <taxon>Ruminococcus</taxon>
    </lineage>
</organism>
<dbReference type="Pfam" id="PF12725">
    <property type="entry name" value="DUF3810"/>
    <property type="match status" value="1"/>
</dbReference>
<protein>
    <submittedName>
        <fullName evidence="2">DUF3810 domain-containing protein</fullName>
    </submittedName>
</protein>
<keyword evidence="1" id="KW-0812">Transmembrane</keyword>
<dbReference type="EMBL" id="CP102290">
    <property type="protein sequence ID" value="UWP59902.1"/>
    <property type="molecule type" value="Genomic_DNA"/>
</dbReference>
<feature type="transmembrane region" description="Helical" evidence="1">
    <location>
        <begin position="60"/>
        <end position="87"/>
    </location>
</feature>
<evidence type="ECO:0000313" key="3">
    <source>
        <dbReference type="Proteomes" id="UP001060164"/>
    </source>
</evidence>
<reference evidence="2" key="1">
    <citation type="journal article" date="2022" name="Cell">
        <title>Design, construction, and in vivo augmentation of a complex gut microbiome.</title>
        <authorList>
            <person name="Cheng A.G."/>
            <person name="Ho P.Y."/>
            <person name="Aranda-Diaz A."/>
            <person name="Jain S."/>
            <person name="Yu F.B."/>
            <person name="Meng X."/>
            <person name="Wang M."/>
            <person name="Iakiviak M."/>
            <person name="Nagashima K."/>
            <person name="Zhao A."/>
            <person name="Murugkar P."/>
            <person name="Patil A."/>
            <person name="Atabakhsh K."/>
            <person name="Weakley A."/>
            <person name="Yan J."/>
            <person name="Brumbaugh A.R."/>
            <person name="Higginbottom S."/>
            <person name="Dimas A."/>
            <person name="Shiver A.L."/>
            <person name="Deutschbauer A."/>
            <person name="Neff N."/>
            <person name="Sonnenburg J.L."/>
            <person name="Huang K.C."/>
            <person name="Fischbach M.A."/>
        </authorList>
    </citation>
    <scope>NUCLEOTIDE SEQUENCE</scope>
    <source>
        <strain evidence="2">DSM 19829</strain>
    </source>
</reference>
<name>A0ABY5VHW6_9FIRM</name>
<evidence type="ECO:0000313" key="2">
    <source>
        <dbReference type="EMBL" id="UWP59902.1"/>
    </source>
</evidence>
<dbReference type="Proteomes" id="UP001060164">
    <property type="component" value="Chromosome"/>
</dbReference>
<dbReference type="InterPro" id="IPR024294">
    <property type="entry name" value="DUF3810"/>
</dbReference>
<feature type="transmembrane region" description="Helical" evidence="1">
    <location>
        <begin position="16"/>
        <end position="40"/>
    </location>
</feature>
<feature type="transmembrane region" description="Helical" evidence="1">
    <location>
        <begin position="99"/>
        <end position="119"/>
    </location>
</feature>
<keyword evidence="1" id="KW-1133">Transmembrane helix</keyword>